<evidence type="ECO:0000256" key="1">
    <source>
        <dbReference type="SAM" id="MobiDB-lite"/>
    </source>
</evidence>
<evidence type="ECO:0000313" key="3">
    <source>
        <dbReference type="Proteomes" id="UP000016536"/>
    </source>
</evidence>
<gene>
    <name evidence="2" type="ORF">HMPREF1979_00108</name>
</gene>
<feature type="region of interest" description="Disordered" evidence="1">
    <location>
        <begin position="187"/>
        <end position="209"/>
    </location>
</feature>
<dbReference type="HOGENOM" id="CLU_1313230_0_0_11"/>
<comment type="caution">
    <text evidence="2">The sequence shown here is derived from an EMBL/GenBank/DDBJ whole genome shotgun (WGS) entry which is preliminary data.</text>
</comment>
<organism evidence="2 3">
    <name type="scientific">Actinomyces johnsonii F0542</name>
    <dbReference type="NCBI Taxonomy" id="1321818"/>
    <lineage>
        <taxon>Bacteria</taxon>
        <taxon>Bacillati</taxon>
        <taxon>Actinomycetota</taxon>
        <taxon>Actinomycetes</taxon>
        <taxon>Actinomycetales</taxon>
        <taxon>Actinomycetaceae</taxon>
        <taxon>Actinomyces</taxon>
    </lineage>
</organism>
<dbReference type="Proteomes" id="UP000016536">
    <property type="component" value="Unassembled WGS sequence"/>
</dbReference>
<name>U1QVE8_9ACTO</name>
<evidence type="ECO:0000313" key="2">
    <source>
        <dbReference type="EMBL" id="ERH25876.1"/>
    </source>
</evidence>
<reference evidence="2 3" key="1">
    <citation type="submission" date="2013-08" db="EMBL/GenBank/DDBJ databases">
        <authorList>
            <person name="Weinstock G."/>
            <person name="Sodergren E."/>
            <person name="Wylie T."/>
            <person name="Fulton L."/>
            <person name="Fulton R."/>
            <person name="Fronick C."/>
            <person name="O'Laughlin M."/>
            <person name="Godfrey J."/>
            <person name="Miner T."/>
            <person name="Herter B."/>
            <person name="Appelbaum E."/>
            <person name="Cordes M."/>
            <person name="Lek S."/>
            <person name="Wollam A."/>
            <person name="Pepin K.H."/>
            <person name="Palsikar V.B."/>
            <person name="Mitreva M."/>
            <person name="Wilson R.K."/>
        </authorList>
    </citation>
    <scope>NUCLEOTIDE SEQUENCE [LARGE SCALE GENOMIC DNA]</scope>
    <source>
        <strain evidence="2 3">F0542</strain>
    </source>
</reference>
<protein>
    <submittedName>
        <fullName evidence="2">GAF domain protein</fullName>
    </submittedName>
</protein>
<sequence length="209" mass="24026">MMDVSNLSKKDINEFFRNVLKFGCKHYFPEDVRVRAAYYALEARESERTETSGNDYYLNKLAEYCREIGFSDVVEPRGDENNATDRMIKCALGDDPVIVADVTKDETPNWIGREVSDPSNKKYQSFISFPIHFRDEERQKKTNVGMAGLLCIDAPEPYDLTHQDRAWVMALSTMIKNGIMFWNHTGNVSHPRPTRPAQLSATLRQQKGH</sequence>
<keyword evidence="3" id="KW-1185">Reference proteome</keyword>
<accession>U1QVE8</accession>
<proteinExistence type="predicted"/>
<dbReference type="AlphaFoldDB" id="U1QVE8"/>
<feature type="compositionally biased region" description="Polar residues" evidence="1">
    <location>
        <begin position="197"/>
        <end position="209"/>
    </location>
</feature>
<dbReference type="EMBL" id="AWSE01000006">
    <property type="protein sequence ID" value="ERH25876.1"/>
    <property type="molecule type" value="Genomic_DNA"/>
</dbReference>